<feature type="domain" description="HTH marR-type" evidence="4">
    <location>
        <begin position="10"/>
        <end position="143"/>
    </location>
</feature>
<dbReference type="Pfam" id="PF12802">
    <property type="entry name" value="MarR_2"/>
    <property type="match status" value="1"/>
</dbReference>
<evidence type="ECO:0000313" key="5">
    <source>
        <dbReference type="EMBL" id="MBT0666505.1"/>
    </source>
</evidence>
<dbReference type="GO" id="GO:0006950">
    <property type="term" value="P:response to stress"/>
    <property type="evidence" value="ECO:0007669"/>
    <property type="project" value="TreeGrafter"/>
</dbReference>
<keyword evidence="6" id="KW-1185">Reference proteome</keyword>
<dbReference type="RefSeq" id="WP_214173273.1">
    <property type="nucleotide sequence ID" value="NZ_JAHCVJ010000012.1"/>
</dbReference>
<dbReference type="InterPro" id="IPR039422">
    <property type="entry name" value="MarR/SlyA-like"/>
</dbReference>
<gene>
    <name evidence="5" type="ORF">KI809_19525</name>
</gene>
<dbReference type="AlphaFoldDB" id="A0AAW4LD82"/>
<reference evidence="5 6" key="1">
    <citation type="submission" date="2021-05" db="EMBL/GenBank/DDBJ databases">
        <title>The draft genome of Geobacter pelophilus DSM 12255.</title>
        <authorList>
            <person name="Xu Z."/>
            <person name="Masuda Y."/>
            <person name="Itoh H."/>
            <person name="Senoo K."/>
        </authorList>
    </citation>
    <scope>NUCLEOTIDE SEQUENCE [LARGE SCALE GENOMIC DNA]</scope>
    <source>
        <strain evidence="5 6">DSM 12255</strain>
    </source>
</reference>
<evidence type="ECO:0000313" key="6">
    <source>
        <dbReference type="Proteomes" id="UP000811899"/>
    </source>
</evidence>
<dbReference type="Proteomes" id="UP000811899">
    <property type="component" value="Unassembled WGS sequence"/>
</dbReference>
<dbReference type="GO" id="GO:0003700">
    <property type="term" value="F:DNA-binding transcription factor activity"/>
    <property type="evidence" value="ECO:0007669"/>
    <property type="project" value="InterPro"/>
</dbReference>
<dbReference type="SMART" id="SM00347">
    <property type="entry name" value="HTH_MARR"/>
    <property type="match status" value="1"/>
</dbReference>
<dbReference type="PROSITE" id="PS50995">
    <property type="entry name" value="HTH_MARR_2"/>
    <property type="match status" value="1"/>
</dbReference>
<dbReference type="InterPro" id="IPR000835">
    <property type="entry name" value="HTH_MarR-typ"/>
</dbReference>
<protein>
    <submittedName>
        <fullName evidence="5">MarR family transcriptional regulator</fullName>
    </submittedName>
</protein>
<organism evidence="5 6">
    <name type="scientific">Geoanaerobacter pelophilus</name>
    <dbReference type="NCBI Taxonomy" id="60036"/>
    <lineage>
        <taxon>Bacteria</taxon>
        <taxon>Pseudomonadati</taxon>
        <taxon>Thermodesulfobacteriota</taxon>
        <taxon>Desulfuromonadia</taxon>
        <taxon>Geobacterales</taxon>
        <taxon>Geobacteraceae</taxon>
        <taxon>Geoanaerobacter</taxon>
    </lineage>
</organism>
<dbReference type="PANTHER" id="PTHR33164:SF64">
    <property type="entry name" value="TRANSCRIPTIONAL REGULATOR SLYA"/>
    <property type="match status" value="1"/>
</dbReference>
<dbReference type="InterPro" id="IPR036388">
    <property type="entry name" value="WH-like_DNA-bd_sf"/>
</dbReference>
<dbReference type="SUPFAM" id="SSF46785">
    <property type="entry name" value="Winged helix' DNA-binding domain"/>
    <property type="match status" value="1"/>
</dbReference>
<keyword evidence="1" id="KW-0805">Transcription regulation</keyword>
<evidence type="ECO:0000256" key="3">
    <source>
        <dbReference type="ARBA" id="ARBA00023163"/>
    </source>
</evidence>
<evidence type="ECO:0000256" key="2">
    <source>
        <dbReference type="ARBA" id="ARBA00023125"/>
    </source>
</evidence>
<proteinExistence type="predicted"/>
<keyword evidence="2" id="KW-0238">DNA-binding</keyword>
<accession>A0AAW4LD82</accession>
<evidence type="ECO:0000259" key="4">
    <source>
        <dbReference type="PROSITE" id="PS50995"/>
    </source>
</evidence>
<dbReference type="PRINTS" id="PR00598">
    <property type="entry name" value="HTHMARR"/>
</dbReference>
<dbReference type="EMBL" id="JAHCVJ010000012">
    <property type="protein sequence ID" value="MBT0666505.1"/>
    <property type="molecule type" value="Genomic_DNA"/>
</dbReference>
<dbReference type="GO" id="GO:0003677">
    <property type="term" value="F:DNA binding"/>
    <property type="evidence" value="ECO:0007669"/>
    <property type="project" value="UniProtKB-KW"/>
</dbReference>
<keyword evidence="3" id="KW-0804">Transcription</keyword>
<sequence>MPIANTKIERINLLYHLGLLTRRWRQVLDSEFQAVGLTDATWRPLLHLHLLGDGVRQKDLAASIGIEGPSLVRLIDTLVKKGLIQRSEDGVDRRAKQLTLTTEGQIVVARIREIVTQLEKELLSPFSDSEIDRFGQFIKTLELAVSEVRMRGKQ</sequence>
<dbReference type="PANTHER" id="PTHR33164">
    <property type="entry name" value="TRANSCRIPTIONAL REGULATOR, MARR FAMILY"/>
    <property type="match status" value="1"/>
</dbReference>
<comment type="caution">
    <text evidence="5">The sequence shown here is derived from an EMBL/GenBank/DDBJ whole genome shotgun (WGS) entry which is preliminary data.</text>
</comment>
<evidence type="ECO:0000256" key="1">
    <source>
        <dbReference type="ARBA" id="ARBA00023015"/>
    </source>
</evidence>
<dbReference type="InterPro" id="IPR036390">
    <property type="entry name" value="WH_DNA-bd_sf"/>
</dbReference>
<dbReference type="InterPro" id="IPR023187">
    <property type="entry name" value="Tscrpt_reg_MarR-type_CS"/>
</dbReference>
<dbReference type="PROSITE" id="PS01117">
    <property type="entry name" value="HTH_MARR_1"/>
    <property type="match status" value="1"/>
</dbReference>
<name>A0AAW4LD82_9BACT</name>
<dbReference type="Gene3D" id="1.10.10.10">
    <property type="entry name" value="Winged helix-like DNA-binding domain superfamily/Winged helix DNA-binding domain"/>
    <property type="match status" value="1"/>
</dbReference>